<proteinExistence type="predicted"/>
<gene>
    <name evidence="2" type="ORF">VNI00_007137</name>
</gene>
<evidence type="ECO:0000313" key="3">
    <source>
        <dbReference type="Proteomes" id="UP001383192"/>
    </source>
</evidence>
<sequence>MARKPAFAPKEPIAKLPLATRKDLRDNYEAKRADLEKQISELLGVDFKANLDPNEIWAYNTDESNSIGGMFYRYVDGFLSCLKQYIERFGDDGKDHFNAAVTQSELQVHVNRLGDKAPTIDCQITDGVFSILFHQEKLGYSQGYIFNELLKAVEAVPREGLSVWAKNSIQEYYEEQIDDLCDKIADVLNMPDIVVEPSFEENYKALKAAKEDDSWEEQFGRATYAYIEGLHSQLVSQGFKGDDMLQEGIAEVMTAQKIVFLVVPKKYNDLVLEDGVLDLRTIPAKWWVDVASSGSGLVDLL</sequence>
<organism evidence="2 3">
    <name type="scientific">Paramarasmius palmivorus</name>
    <dbReference type="NCBI Taxonomy" id="297713"/>
    <lineage>
        <taxon>Eukaryota</taxon>
        <taxon>Fungi</taxon>
        <taxon>Dikarya</taxon>
        <taxon>Basidiomycota</taxon>
        <taxon>Agaricomycotina</taxon>
        <taxon>Agaricomycetes</taxon>
        <taxon>Agaricomycetidae</taxon>
        <taxon>Agaricales</taxon>
        <taxon>Marasmiineae</taxon>
        <taxon>Marasmiaceae</taxon>
        <taxon>Paramarasmius</taxon>
    </lineage>
</organism>
<dbReference type="AlphaFoldDB" id="A0AAW0D467"/>
<evidence type="ECO:0000256" key="1">
    <source>
        <dbReference type="SAM" id="Coils"/>
    </source>
</evidence>
<dbReference type="EMBL" id="JAYKXP010000022">
    <property type="protein sequence ID" value="KAK7046134.1"/>
    <property type="molecule type" value="Genomic_DNA"/>
</dbReference>
<evidence type="ECO:0000313" key="2">
    <source>
        <dbReference type="EMBL" id="KAK7046134.1"/>
    </source>
</evidence>
<keyword evidence="1" id="KW-0175">Coiled coil</keyword>
<protein>
    <submittedName>
        <fullName evidence="2">Uncharacterized protein</fullName>
    </submittedName>
</protein>
<keyword evidence="3" id="KW-1185">Reference proteome</keyword>
<feature type="coiled-coil region" evidence="1">
    <location>
        <begin position="18"/>
        <end position="45"/>
    </location>
</feature>
<comment type="caution">
    <text evidence="2">The sequence shown here is derived from an EMBL/GenBank/DDBJ whole genome shotgun (WGS) entry which is preliminary data.</text>
</comment>
<dbReference type="Proteomes" id="UP001383192">
    <property type="component" value="Unassembled WGS sequence"/>
</dbReference>
<accession>A0AAW0D467</accession>
<name>A0AAW0D467_9AGAR</name>
<reference evidence="2 3" key="1">
    <citation type="submission" date="2024-01" db="EMBL/GenBank/DDBJ databases">
        <title>A draft genome for a cacao thread blight-causing isolate of Paramarasmius palmivorus.</title>
        <authorList>
            <person name="Baruah I.K."/>
            <person name="Bukari Y."/>
            <person name="Amoako-Attah I."/>
            <person name="Meinhardt L.W."/>
            <person name="Bailey B.A."/>
            <person name="Cohen S.P."/>
        </authorList>
    </citation>
    <scope>NUCLEOTIDE SEQUENCE [LARGE SCALE GENOMIC DNA]</scope>
    <source>
        <strain evidence="2 3">GH-12</strain>
    </source>
</reference>